<dbReference type="AlphaFoldDB" id="A0A418LXA7"/>
<dbReference type="PANTHER" id="PTHR46577">
    <property type="entry name" value="HTH-TYPE TRANSCRIPTIONAL REGULATORY PROTEIN GABR"/>
    <property type="match status" value="1"/>
</dbReference>
<dbReference type="PANTHER" id="PTHR46577:SF2">
    <property type="entry name" value="TRANSCRIPTIONAL REGULATORY PROTEIN"/>
    <property type="match status" value="1"/>
</dbReference>
<proteinExistence type="inferred from homology"/>
<dbReference type="SMART" id="SM00345">
    <property type="entry name" value="HTH_GNTR"/>
    <property type="match status" value="1"/>
</dbReference>
<dbReference type="InterPro" id="IPR000524">
    <property type="entry name" value="Tscrpt_reg_HTH_GntR"/>
</dbReference>
<evidence type="ECO:0000256" key="5">
    <source>
        <dbReference type="ARBA" id="ARBA00023163"/>
    </source>
</evidence>
<dbReference type="GO" id="GO:0003700">
    <property type="term" value="F:DNA-binding transcription factor activity"/>
    <property type="evidence" value="ECO:0007669"/>
    <property type="project" value="InterPro"/>
</dbReference>
<dbReference type="OrthoDB" id="594134at2"/>
<dbReference type="InterPro" id="IPR015421">
    <property type="entry name" value="PyrdxlP-dep_Trfase_major"/>
</dbReference>
<sequence>MSCFTGLSKSTGLYKTNRPVVIPYKTLIQLDASSSVPVYVQISEQFRRLIQAGTLGAGHKLPGTRRLADLLAVHRQTVVAAYDEGLAQGWLESRPGSGTYVAGHVPEVHPQSLGAPTAVRTPTEQPGYSFETNPVLARPLLTNQAGLHLDDGFPDSRLAPMAELSRAYRSYFRWGNPQQHFGYGDTKGHPLLRNQLSLYLNDTRGLHTTPDNILITRGSIMGLYLTSQVLLRPGDVVATGETTWAGAVMNVQQAGATIRTVPVDQHGLDVVALAELCDKQRTMGHPIRLVFVTPHHHYPTTVTLRADRRVQLLQLAVDYGFAVLEDDYDYDFHYLSRPILPLASADQRGMVVYVGSLTKSVAPAFRIGYVVAPTALIDELARLRRIIDRQGDPMLEFAVAHLFKTGEMQRHFRKALRTYHARRDRFCELLYNELADVIHFTKPDGGMAVWATFKPTIDPEALARRAGELGLFIANGLTHNPPGRLLNGTRLGFASSTEDELEQSVSMLKKALKTF</sequence>
<dbReference type="SUPFAM" id="SSF46785">
    <property type="entry name" value="Winged helix' DNA-binding domain"/>
    <property type="match status" value="1"/>
</dbReference>
<dbReference type="EMBL" id="QXED01000014">
    <property type="protein sequence ID" value="RIV17946.1"/>
    <property type="molecule type" value="Genomic_DNA"/>
</dbReference>
<dbReference type="SUPFAM" id="SSF53383">
    <property type="entry name" value="PLP-dependent transferases"/>
    <property type="match status" value="1"/>
</dbReference>
<accession>A0A418LXA7</accession>
<name>A0A418LXA7_9BACT</name>
<dbReference type="GO" id="GO:0030170">
    <property type="term" value="F:pyridoxal phosphate binding"/>
    <property type="evidence" value="ECO:0007669"/>
    <property type="project" value="InterPro"/>
</dbReference>
<keyword evidence="8" id="KW-1185">Reference proteome</keyword>
<dbReference type="InterPro" id="IPR015424">
    <property type="entry name" value="PyrdxlP-dep_Trfase"/>
</dbReference>
<evidence type="ECO:0000256" key="4">
    <source>
        <dbReference type="ARBA" id="ARBA00023125"/>
    </source>
</evidence>
<dbReference type="InterPro" id="IPR051446">
    <property type="entry name" value="HTH_trans_reg/aminotransferase"/>
</dbReference>
<keyword evidence="4" id="KW-0238">DNA-binding</keyword>
<evidence type="ECO:0000256" key="2">
    <source>
        <dbReference type="ARBA" id="ARBA00022898"/>
    </source>
</evidence>
<gene>
    <name evidence="7" type="ORF">DYU11_30000</name>
</gene>
<reference evidence="7 8" key="1">
    <citation type="submission" date="2018-08" db="EMBL/GenBank/DDBJ databases">
        <title>Fibrisoma montanum sp. nov., isolated from Danxia mountain soil.</title>
        <authorList>
            <person name="Huang Y."/>
        </authorList>
    </citation>
    <scope>NUCLEOTIDE SEQUENCE [LARGE SCALE GENOMIC DNA]</scope>
    <source>
        <strain evidence="7 8">HYT19</strain>
    </source>
</reference>
<keyword evidence="7" id="KW-0032">Aminotransferase</keyword>
<evidence type="ECO:0000313" key="7">
    <source>
        <dbReference type="EMBL" id="RIV17946.1"/>
    </source>
</evidence>
<dbReference type="Proteomes" id="UP000283523">
    <property type="component" value="Unassembled WGS sequence"/>
</dbReference>
<dbReference type="GO" id="GO:0008483">
    <property type="term" value="F:transaminase activity"/>
    <property type="evidence" value="ECO:0007669"/>
    <property type="project" value="UniProtKB-KW"/>
</dbReference>
<keyword evidence="5" id="KW-0804">Transcription</keyword>
<dbReference type="RefSeq" id="WP_119671446.1">
    <property type="nucleotide sequence ID" value="NZ_QXED01000014.1"/>
</dbReference>
<dbReference type="Pfam" id="PF00392">
    <property type="entry name" value="GntR"/>
    <property type="match status" value="1"/>
</dbReference>
<keyword evidence="2" id="KW-0663">Pyridoxal phosphate</keyword>
<evidence type="ECO:0000259" key="6">
    <source>
        <dbReference type="PROSITE" id="PS50949"/>
    </source>
</evidence>
<dbReference type="Gene3D" id="3.40.640.10">
    <property type="entry name" value="Type I PLP-dependent aspartate aminotransferase-like (Major domain)"/>
    <property type="match status" value="1"/>
</dbReference>
<dbReference type="GO" id="GO:0003677">
    <property type="term" value="F:DNA binding"/>
    <property type="evidence" value="ECO:0007669"/>
    <property type="project" value="UniProtKB-KW"/>
</dbReference>
<dbReference type="InterPro" id="IPR036388">
    <property type="entry name" value="WH-like_DNA-bd_sf"/>
</dbReference>
<dbReference type="InterPro" id="IPR004839">
    <property type="entry name" value="Aminotransferase_I/II_large"/>
</dbReference>
<evidence type="ECO:0000313" key="8">
    <source>
        <dbReference type="Proteomes" id="UP000283523"/>
    </source>
</evidence>
<dbReference type="InterPro" id="IPR036390">
    <property type="entry name" value="WH_DNA-bd_sf"/>
</dbReference>
<dbReference type="CDD" id="cd00609">
    <property type="entry name" value="AAT_like"/>
    <property type="match status" value="1"/>
</dbReference>
<evidence type="ECO:0000256" key="1">
    <source>
        <dbReference type="ARBA" id="ARBA00005384"/>
    </source>
</evidence>
<dbReference type="PROSITE" id="PS50949">
    <property type="entry name" value="HTH_GNTR"/>
    <property type="match status" value="1"/>
</dbReference>
<comment type="similarity">
    <text evidence="1">In the C-terminal section; belongs to the class-I pyridoxal-phosphate-dependent aminotransferase family.</text>
</comment>
<protein>
    <submittedName>
        <fullName evidence="7">PLP-dependent aminotransferase family protein</fullName>
    </submittedName>
</protein>
<dbReference type="Pfam" id="PF00155">
    <property type="entry name" value="Aminotran_1_2"/>
    <property type="match status" value="1"/>
</dbReference>
<evidence type="ECO:0000256" key="3">
    <source>
        <dbReference type="ARBA" id="ARBA00023015"/>
    </source>
</evidence>
<organism evidence="7 8">
    <name type="scientific">Fibrisoma montanum</name>
    <dbReference type="NCBI Taxonomy" id="2305895"/>
    <lineage>
        <taxon>Bacteria</taxon>
        <taxon>Pseudomonadati</taxon>
        <taxon>Bacteroidota</taxon>
        <taxon>Cytophagia</taxon>
        <taxon>Cytophagales</taxon>
        <taxon>Spirosomataceae</taxon>
        <taxon>Fibrisoma</taxon>
    </lineage>
</organism>
<comment type="caution">
    <text evidence="7">The sequence shown here is derived from an EMBL/GenBank/DDBJ whole genome shotgun (WGS) entry which is preliminary data.</text>
</comment>
<dbReference type="CDD" id="cd07377">
    <property type="entry name" value="WHTH_GntR"/>
    <property type="match status" value="1"/>
</dbReference>
<feature type="domain" description="HTH gntR-type" evidence="6">
    <location>
        <begin position="36"/>
        <end position="104"/>
    </location>
</feature>
<dbReference type="Gene3D" id="1.10.10.10">
    <property type="entry name" value="Winged helix-like DNA-binding domain superfamily/Winged helix DNA-binding domain"/>
    <property type="match status" value="1"/>
</dbReference>
<keyword evidence="7" id="KW-0808">Transferase</keyword>
<keyword evidence="3" id="KW-0805">Transcription regulation</keyword>